<keyword evidence="3" id="KW-1185">Reference proteome</keyword>
<keyword evidence="1" id="KW-0812">Transmembrane</keyword>
<dbReference type="InterPro" id="IPR012574">
    <property type="entry name" value="ATP5MJ"/>
</dbReference>
<sequence>MLQSLIKKIWIPRKPCYIQVYQAIWGGMGLTVFIIYKIRCTGKRRKALKVLNPESAHGHH</sequence>
<dbReference type="Ensembl" id="ENSCWAT00000025285.1">
    <property type="protein sequence ID" value="ENSCWAP00000023330.1"/>
    <property type="gene ID" value="ENSCWAG00000017782.1"/>
</dbReference>
<keyword evidence="1" id="KW-1133">Transmembrane helix</keyword>
<organism evidence="2 3">
    <name type="scientific">Catagonus wagneri</name>
    <name type="common">Chacoan peccary</name>
    <dbReference type="NCBI Taxonomy" id="51154"/>
    <lineage>
        <taxon>Eukaryota</taxon>
        <taxon>Metazoa</taxon>
        <taxon>Chordata</taxon>
        <taxon>Craniata</taxon>
        <taxon>Vertebrata</taxon>
        <taxon>Euteleostomi</taxon>
        <taxon>Mammalia</taxon>
        <taxon>Eutheria</taxon>
        <taxon>Laurasiatheria</taxon>
        <taxon>Artiodactyla</taxon>
        <taxon>Suina</taxon>
        <taxon>Tayassuidae</taxon>
        <taxon>Catagonus</taxon>
    </lineage>
</organism>
<dbReference type="GeneTree" id="ENSGT00390000016760"/>
<evidence type="ECO:0000256" key="1">
    <source>
        <dbReference type="SAM" id="Phobius"/>
    </source>
</evidence>
<dbReference type="Pfam" id="PF08039">
    <property type="entry name" value="Mit_proteolip"/>
    <property type="match status" value="1"/>
</dbReference>
<reference evidence="2" key="2">
    <citation type="submission" date="2025-09" db="UniProtKB">
        <authorList>
            <consortium name="Ensembl"/>
        </authorList>
    </citation>
    <scope>IDENTIFICATION</scope>
</reference>
<reference evidence="2" key="1">
    <citation type="submission" date="2025-08" db="UniProtKB">
        <authorList>
            <consortium name="Ensembl"/>
        </authorList>
    </citation>
    <scope>IDENTIFICATION</scope>
</reference>
<accession>A0A8C3WZD0</accession>
<evidence type="ECO:0000313" key="2">
    <source>
        <dbReference type="Ensembl" id="ENSCWAP00000023330.1"/>
    </source>
</evidence>
<dbReference type="GO" id="GO:0005739">
    <property type="term" value="C:mitochondrion"/>
    <property type="evidence" value="ECO:0007669"/>
    <property type="project" value="InterPro"/>
</dbReference>
<feature type="transmembrane region" description="Helical" evidence="1">
    <location>
        <begin position="20"/>
        <end position="38"/>
    </location>
</feature>
<keyword evidence="1" id="KW-0472">Membrane</keyword>
<evidence type="ECO:0000313" key="3">
    <source>
        <dbReference type="Proteomes" id="UP000694540"/>
    </source>
</evidence>
<protein>
    <submittedName>
        <fullName evidence="2">Uncharacterized protein</fullName>
    </submittedName>
</protein>
<proteinExistence type="predicted"/>
<dbReference type="AlphaFoldDB" id="A0A8C3WZD0"/>
<name>A0A8C3WZD0_9CETA</name>
<dbReference type="PANTHER" id="PTHR15233:SF1">
    <property type="entry name" value="ATP SYNTHASE SUBUNIT ATP5MJ, MITOCHONDRIAL"/>
    <property type="match status" value="1"/>
</dbReference>
<dbReference type="PANTHER" id="PTHR15233">
    <property type="entry name" value="MITOCHONDRIAL PROTEOLIPID"/>
    <property type="match status" value="1"/>
</dbReference>
<dbReference type="Proteomes" id="UP000694540">
    <property type="component" value="Unplaced"/>
</dbReference>